<keyword evidence="1" id="KW-0732">Signal</keyword>
<name>A0A0M6YCJ5_9RHOB</name>
<proteinExistence type="predicted"/>
<evidence type="ECO:0000313" key="2">
    <source>
        <dbReference type="EMBL" id="CTQ48081.1"/>
    </source>
</evidence>
<gene>
    <name evidence="2" type="ORF">JDO7802_00082</name>
</gene>
<accession>A0A0M6YCJ5</accession>
<feature type="chain" id="PRO_5005807875" evidence="1">
    <location>
        <begin position="26"/>
        <end position="1124"/>
    </location>
</feature>
<dbReference type="EMBL" id="CXSU01000004">
    <property type="protein sequence ID" value="CTQ48081.1"/>
    <property type="molecule type" value="Genomic_DNA"/>
</dbReference>
<reference evidence="2 3" key="1">
    <citation type="submission" date="2015-07" db="EMBL/GenBank/DDBJ databases">
        <authorList>
            <person name="Noorani M."/>
        </authorList>
    </citation>
    <scope>NUCLEOTIDE SEQUENCE [LARGE SCALE GENOMIC DNA]</scope>
    <source>
        <strain evidence="2 3">CECT 7802</strain>
    </source>
</reference>
<keyword evidence="3" id="KW-1185">Reference proteome</keyword>
<dbReference type="STRING" id="420998.JDO7802_00082"/>
<dbReference type="OrthoDB" id="9773411at2"/>
<sequence>MTRTDLTSLACLTTALVLLGQGAAAQDGFAISVNGDTVAGDARVAEDVRALDAALAEADIQVSYRGLGADPKLDLEVTGAPGGPLTLLSQLNYPAYVTRGEIRIIDPLAVTGPRTIATLPVVPGGATGFVPPRPGLDAVLRVYDAQGRFDETFPVPLDGFDTAQDREPGVEDGFDTTARRRIPVHGASVIVTGDGVPAGASVTALGEVVAVDPSGGFVIERILPAGTHGIDVQVLGQTGGVEIVRDLEVPRAEWFYVATADVTFGIYDEEGTPSETFDSGRLAFYVEGRRADGTQIIASADSGEGDIADVFRRFDDRDPRDRLLRLDPRDLYPTYGDDSTLEDRTPTSGNLFLRVERDNNFLQWGDFAARLGDGTSLVRNDRTLYGLSAGYATQDQTGFGAPRASVYAYGAQPDQLPQRDVFLGTGGSVYFLNRQDISRATETISVQVRDGNSGRVIATRTLIAGDDYEINYVQGVVTLRSPLSGQAGGGIVSDGVAADDDVVLVVQYEYTPTLGSLDGFAYGGRAEGWVTDQLRVGVSGLSEETGTADQTLIGLDLLFRRSEDTFLRFDIAESDGPGFGSTFSADGGLLVDTEDGAMGTGTAIKLDGRAALRDLGLAADGALAFYVEDREEGFSGLDRQVTSSTGDELFWGLSGEIQATPGTRYAFIYDDYENDAGEYEREGTLEAEFAVTAATSVGVGLEHQDVRDSSEDGRRTDLAVRLTRQLAGDAAVYVFAQATLDEEGLGRNDRAGLGGTVAFRNGWSLTGEVSDGSLGFGAIALAEYADGAGSTRYAGWEVDPGREITGLTGRDAGVFKSGATERVSEEVSIFAEHIYDVFGDRTSTTTAYGLDWTPTERLSAALAIESGEVVDTRDNDFDRDAISVALRYATDAVQAQGRLEYRTDRGTRSGDDLRSETWLLATDAAWKIDESQRLVFSADYAETVGTESETLDGTFADVIVGYAFRPIDHDRLNVLARYRYLYDDIGQRVDGTDEERGPRQRSHVVSVDALYDINRFWTLGAKVGVRLAETASTAGDAFTDNDAVLGVLSARYHMVSKWDGLVEFRRLDLRQAETSDTGVLAALYRQINPNVSVGLGYNFGTFSDDLTDLTRDDQGLFVNLLAQF</sequence>
<dbReference type="Proteomes" id="UP000049222">
    <property type="component" value="Unassembled WGS sequence"/>
</dbReference>
<evidence type="ECO:0000313" key="3">
    <source>
        <dbReference type="Proteomes" id="UP000049222"/>
    </source>
</evidence>
<protein>
    <submittedName>
        <fullName evidence="2">Uncharacterized protein</fullName>
    </submittedName>
</protein>
<evidence type="ECO:0000256" key="1">
    <source>
        <dbReference type="SAM" id="SignalP"/>
    </source>
</evidence>
<dbReference type="AlphaFoldDB" id="A0A0M6YCJ5"/>
<feature type="signal peptide" evidence="1">
    <location>
        <begin position="1"/>
        <end position="25"/>
    </location>
</feature>
<organism evidence="2 3">
    <name type="scientific">Jannaschia donghaensis</name>
    <dbReference type="NCBI Taxonomy" id="420998"/>
    <lineage>
        <taxon>Bacteria</taxon>
        <taxon>Pseudomonadati</taxon>
        <taxon>Pseudomonadota</taxon>
        <taxon>Alphaproteobacteria</taxon>
        <taxon>Rhodobacterales</taxon>
        <taxon>Roseobacteraceae</taxon>
        <taxon>Jannaschia</taxon>
    </lineage>
</organism>
<dbReference type="RefSeq" id="WP_055081731.1">
    <property type="nucleotide sequence ID" value="NZ_CXSU01000004.1"/>
</dbReference>